<dbReference type="PROSITE" id="PS00135">
    <property type="entry name" value="TRYPSIN_SER"/>
    <property type="match status" value="1"/>
</dbReference>
<evidence type="ECO:0000256" key="7">
    <source>
        <dbReference type="ARBA" id="ARBA00022840"/>
    </source>
</evidence>
<dbReference type="Pfam" id="PF00057">
    <property type="entry name" value="Ldl_recept_a"/>
    <property type="match status" value="1"/>
</dbReference>
<dbReference type="EMBL" id="LNIX01000001">
    <property type="protein sequence ID" value="OXA61936.1"/>
    <property type="molecule type" value="Genomic_DNA"/>
</dbReference>
<dbReference type="PROSITE" id="PS00134">
    <property type="entry name" value="TRYPSIN_HIS"/>
    <property type="match status" value="1"/>
</dbReference>
<evidence type="ECO:0000313" key="18">
    <source>
        <dbReference type="Proteomes" id="UP000198287"/>
    </source>
</evidence>
<dbReference type="AlphaFoldDB" id="A0A226EZ48"/>
<evidence type="ECO:0000256" key="14">
    <source>
        <dbReference type="SAM" id="SignalP"/>
    </source>
</evidence>
<dbReference type="SMART" id="SM00220">
    <property type="entry name" value="S_TKc"/>
    <property type="match status" value="1"/>
</dbReference>
<proteinExistence type="inferred from homology"/>
<dbReference type="InterPro" id="IPR008271">
    <property type="entry name" value="Ser/Thr_kinase_AS"/>
</dbReference>
<keyword evidence="4 11" id="KW-0547">Nucleotide-binding</keyword>
<dbReference type="PROSITE" id="PS50240">
    <property type="entry name" value="TRYPSIN_DOM"/>
    <property type="match status" value="1"/>
</dbReference>
<dbReference type="PRINTS" id="PR00722">
    <property type="entry name" value="CHYMOTRYPSIN"/>
</dbReference>
<dbReference type="Gene3D" id="4.10.400.10">
    <property type="entry name" value="Low-density Lipoprotein Receptor"/>
    <property type="match status" value="1"/>
</dbReference>
<keyword evidence="6 12" id="KW-0720">Serine protease</keyword>
<dbReference type="PROSITE" id="PS50068">
    <property type="entry name" value="LDLRA_2"/>
    <property type="match status" value="1"/>
</dbReference>
<evidence type="ECO:0000256" key="2">
    <source>
        <dbReference type="ARBA" id="ARBA00022670"/>
    </source>
</evidence>
<dbReference type="GO" id="GO:0006508">
    <property type="term" value="P:proteolysis"/>
    <property type="evidence" value="ECO:0007669"/>
    <property type="project" value="UniProtKB-KW"/>
</dbReference>
<keyword evidence="3 14" id="KW-0732">Signal</keyword>
<feature type="signal peptide" evidence="14">
    <location>
        <begin position="1"/>
        <end position="18"/>
    </location>
</feature>
<evidence type="ECO:0000256" key="12">
    <source>
        <dbReference type="RuleBase" id="RU363034"/>
    </source>
</evidence>
<dbReference type="InterPro" id="IPR001314">
    <property type="entry name" value="Peptidase_S1A"/>
</dbReference>
<keyword evidence="13" id="KW-1133">Transmembrane helix</keyword>
<dbReference type="InterPro" id="IPR001254">
    <property type="entry name" value="Trypsin_dom"/>
</dbReference>
<evidence type="ECO:0000313" key="17">
    <source>
        <dbReference type="EMBL" id="OXA61936.1"/>
    </source>
</evidence>
<dbReference type="InterPro" id="IPR000719">
    <property type="entry name" value="Prot_kinase_dom"/>
</dbReference>
<dbReference type="InterPro" id="IPR018114">
    <property type="entry name" value="TRYPSIN_HIS"/>
</dbReference>
<name>A0A226EZ48_FOLCA</name>
<evidence type="ECO:0000256" key="3">
    <source>
        <dbReference type="ARBA" id="ARBA00022729"/>
    </source>
</evidence>
<dbReference type="SUPFAM" id="SSF56112">
    <property type="entry name" value="Protein kinase-like (PK-like)"/>
    <property type="match status" value="1"/>
</dbReference>
<keyword evidence="9 10" id="KW-1015">Disulfide bond</keyword>
<evidence type="ECO:0000256" key="11">
    <source>
        <dbReference type="PROSITE-ProRule" id="PRU10141"/>
    </source>
</evidence>
<dbReference type="SUPFAM" id="SSF57424">
    <property type="entry name" value="LDL receptor-like module"/>
    <property type="match status" value="1"/>
</dbReference>
<dbReference type="SUPFAM" id="SSF50494">
    <property type="entry name" value="Trypsin-like serine proteases"/>
    <property type="match status" value="2"/>
</dbReference>
<dbReference type="PANTHER" id="PTHR24276">
    <property type="entry name" value="POLYSERASE-RELATED"/>
    <property type="match status" value="1"/>
</dbReference>
<dbReference type="SMART" id="SM00020">
    <property type="entry name" value="Tryp_SPc"/>
    <property type="match status" value="1"/>
</dbReference>
<feature type="transmembrane region" description="Helical" evidence="13">
    <location>
        <begin position="623"/>
        <end position="643"/>
    </location>
</feature>
<evidence type="ECO:0000256" key="4">
    <source>
        <dbReference type="ARBA" id="ARBA00022741"/>
    </source>
</evidence>
<feature type="chain" id="PRO_5012240286" evidence="14">
    <location>
        <begin position="19"/>
        <end position="1023"/>
    </location>
</feature>
<dbReference type="Gene3D" id="3.30.200.20">
    <property type="entry name" value="Phosphorylase Kinase, domain 1"/>
    <property type="match status" value="1"/>
</dbReference>
<reference evidence="17 18" key="1">
    <citation type="submission" date="2015-12" db="EMBL/GenBank/DDBJ databases">
        <title>The genome of Folsomia candida.</title>
        <authorList>
            <person name="Faddeeva A."/>
            <person name="Derks M.F."/>
            <person name="Anvar Y."/>
            <person name="Smit S."/>
            <person name="Van Straalen N."/>
            <person name="Roelofs D."/>
        </authorList>
    </citation>
    <scope>NUCLEOTIDE SEQUENCE [LARGE SCALE GENOMIC DNA]</scope>
    <source>
        <strain evidence="17 18">VU population</strain>
        <tissue evidence="17">Whole body</tissue>
    </source>
</reference>
<organism evidence="17 18">
    <name type="scientific">Folsomia candida</name>
    <name type="common">Springtail</name>
    <dbReference type="NCBI Taxonomy" id="158441"/>
    <lineage>
        <taxon>Eukaryota</taxon>
        <taxon>Metazoa</taxon>
        <taxon>Ecdysozoa</taxon>
        <taxon>Arthropoda</taxon>
        <taxon>Hexapoda</taxon>
        <taxon>Collembola</taxon>
        <taxon>Entomobryomorpha</taxon>
        <taxon>Isotomoidea</taxon>
        <taxon>Isotomidae</taxon>
        <taxon>Proisotominae</taxon>
        <taxon>Folsomia</taxon>
    </lineage>
</organism>
<dbReference type="Gene3D" id="1.10.510.10">
    <property type="entry name" value="Transferase(Phosphotransferase) domain 1"/>
    <property type="match status" value="1"/>
</dbReference>
<keyword evidence="13" id="KW-0472">Membrane</keyword>
<dbReference type="OrthoDB" id="10059102at2759"/>
<dbReference type="PROSITE" id="PS00107">
    <property type="entry name" value="PROTEIN_KINASE_ATP"/>
    <property type="match status" value="1"/>
</dbReference>
<dbReference type="PROSITE" id="PS00108">
    <property type="entry name" value="PROTEIN_KINASE_ST"/>
    <property type="match status" value="1"/>
</dbReference>
<dbReference type="CDD" id="cd00112">
    <property type="entry name" value="LDLa"/>
    <property type="match status" value="1"/>
</dbReference>
<dbReference type="Gene3D" id="2.40.10.10">
    <property type="entry name" value="Trypsin-like serine proteases"/>
    <property type="match status" value="4"/>
</dbReference>
<dbReference type="GO" id="GO:0004672">
    <property type="term" value="F:protein kinase activity"/>
    <property type="evidence" value="ECO:0007669"/>
    <property type="project" value="InterPro"/>
</dbReference>
<comment type="caution">
    <text evidence="17">The sequence shown here is derived from an EMBL/GenBank/DDBJ whole genome shotgun (WGS) entry which is preliminary data.</text>
</comment>
<feature type="domain" description="Peptidase S1" evidence="16">
    <location>
        <begin position="62"/>
        <end position="301"/>
    </location>
</feature>
<evidence type="ECO:0000256" key="8">
    <source>
        <dbReference type="ARBA" id="ARBA00023145"/>
    </source>
</evidence>
<dbReference type="FunFam" id="2.40.10.10:FF:000077">
    <property type="entry name" value="Predicted protein"/>
    <property type="match status" value="1"/>
</dbReference>
<dbReference type="InterPro" id="IPR009003">
    <property type="entry name" value="Peptidase_S1_PA"/>
</dbReference>
<evidence type="ECO:0000256" key="6">
    <source>
        <dbReference type="ARBA" id="ARBA00022825"/>
    </source>
</evidence>
<keyword evidence="8" id="KW-0865">Zymogen</keyword>
<evidence type="ECO:0000256" key="10">
    <source>
        <dbReference type="PROSITE-ProRule" id="PRU00124"/>
    </source>
</evidence>
<feature type="domain" description="Protein kinase" evidence="15">
    <location>
        <begin position="699"/>
        <end position="1020"/>
    </location>
</feature>
<dbReference type="SMART" id="SM00192">
    <property type="entry name" value="LDLa"/>
    <property type="match status" value="1"/>
</dbReference>
<dbReference type="GO" id="GO:0005524">
    <property type="term" value="F:ATP binding"/>
    <property type="evidence" value="ECO:0007669"/>
    <property type="project" value="UniProtKB-UniRule"/>
</dbReference>
<evidence type="ECO:0000256" key="13">
    <source>
        <dbReference type="SAM" id="Phobius"/>
    </source>
</evidence>
<keyword evidence="18" id="KW-1185">Reference proteome</keyword>
<evidence type="ECO:0000256" key="5">
    <source>
        <dbReference type="ARBA" id="ARBA00022801"/>
    </source>
</evidence>
<dbReference type="InterPro" id="IPR036055">
    <property type="entry name" value="LDL_receptor-like_sf"/>
</dbReference>
<evidence type="ECO:0000256" key="9">
    <source>
        <dbReference type="ARBA" id="ARBA00023157"/>
    </source>
</evidence>
<dbReference type="PANTHER" id="PTHR24276:SF91">
    <property type="entry name" value="AT26814P-RELATED"/>
    <property type="match status" value="1"/>
</dbReference>
<keyword evidence="2 12" id="KW-0645">Protease</keyword>
<dbReference type="Pfam" id="PF00069">
    <property type="entry name" value="Pkinase"/>
    <property type="match status" value="1"/>
</dbReference>
<feature type="disulfide bond" evidence="10">
    <location>
        <begin position="534"/>
        <end position="552"/>
    </location>
</feature>
<evidence type="ECO:0000259" key="15">
    <source>
        <dbReference type="PROSITE" id="PS50011"/>
    </source>
</evidence>
<protein>
    <submittedName>
        <fullName evidence="17">Trypsin-7</fullName>
    </submittedName>
</protein>
<comment type="similarity">
    <text evidence="1">Belongs to the peptidase S1 family.</text>
</comment>
<keyword evidence="13" id="KW-0812">Transmembrane</keyword>
<dbReference type="Proteomes" id="UP000198287">
    <property type="component" value="Unassembled WGS sequence"/>
</dbReference>
<feature type="binding site" evidence="11">
    <location>
        <position position="731"/>
    </location>
    <ligand>
        <name>ATP</name>
        <dbReference type="ChEBI" id="CHEBI:30616"/>
    </ligand>
</feature>
<dbReference type="STRING" id="158441.A0A226EZ48"/>
<dbReference type="InterPro" id="IPR043504">
    <property type="entry name" value="Peptidase_S1_PA_chymotrypsin"/>
</dbReference>
<keyword evidence="7 11" id="KW-0067">ATP-binding</keyword>
<dbReference type="InterPro" id="IPR011009">
    <property type="entry name" value="Kinase-like_dom_sf"/>
</dbReference>
<dbReference type="Pfam" id="PF00089">
    <property type="entry name" value="Trypsin"/>
    <property type="match status" value="1"/>
</dbReference>
<dbReference type="InterPro" id="IPR017441">
    <property type="entry name" value="Protein_kinase_ATP_BS"/>
</dbReference>
<sequence length="1023" mass="111868">MTQIIWTIALFLFVRVSGGSLKPDDVDAGLNSSLIEEIVPIGLPLSDMTIPLLPLENEEDRIVGGKPTTIEDYPYQVQLLSYGSFFCGGSIISRNRVLTAAHCTDGQSASSLSVRVGSSIRGSGGQVIQVSRINQNPSYNDSTVDNDISVLVLSSSVTIGPQVQIIQTAPAGTDLSIGTLTTITGWGTTSSGGSLSTQLQVVEVPVVSMADCRAAYGSSAITKNMFCAGFPQGGKDSCQGDSGGPLVVNGVQHGIVSWGNGCANPRYPGVYTKVSLECGSWNFNSSDPAHSHAPWSAFLIGTNASKVIPALLVSPSLLLISVNNFAKGTEIKSVPPFETYSAVVGSQKWGAEDENSVSHMSMDPSVKSRPAASLKNVVVLVYLDAPLTLTTRIKPICLPDTEMFEATQLTDKTAPNTFNLVGWAKNGTVQLNMKLRLLNYWTCMFSWILPGIVLPYDDTFCATVDEGMENCIYWGVGPAQLINGSSYYSMGQINNNKPMESCGPRKKYFFEVWRRETLSWLRTSESCNLTEFSCGDGTCLSKDKLCNRQVECLNGIDENVQLCERNFKCGVGEVFCGRNSEPRCISSDRLNVGRNACDGGQDVTIKDTFDETSEVTRKPKFDFILVSIVLVVGTIAAVVYIIARYISRQMTILDEPSKTSALTDVESDSDLQPIEFSAEFTSPLSEQTIPSPWKSISSLICKGTIGKGSFAKVYKAIDTKDFHECAGFAIKCVDIPKAVATFRSFSAASVQGFGAHQLSNLATEIDILDKLSCDNIIRYYGCWAEAADCKTAPLDRSRLISYLSQDHWLQSASSTYEFPMSYIFIRMELCDSTLQNLLELGHIGRTGFEFEHIMKQIVAGLKYLHGKKIIHRDLKPSNIFCKMEATGGAVWKLGDFGLATRQSDQPGGNMAVVGTKIYSSPEMLADLGYTTQTDMYSLGLILAEMSHNHGTWSKGGRFNLFNKLRNLGDKERHKEIDRHTKDNCKSFVEAINSLLKTRPSLRLTCEALDLRITQIMHVRMEPM</sequence>
<dbReference type="InterPro" id="IPR050430">
    <property type="entry name" value="Peptidase_S1"/>
</dbReference>
<evidence type="ECO:0000256" key="1">
    <source>
        <dbReference type="ARBA" id="ARBA00007664"/>
    </source>
</evidence>
<dbReference type="InterPro" id="IPR002172">
    <property type="entry name" value="LDrepeatLR_classA_rpt"/>
</dbReference>
<dbReference type="PROSITE" id="PS50011">
    <property type="entry name" value="PROTEIN_KINASE_DOM"/>
    <property type="match status" value="1"/>
</dbReference>
<comment type="caution">
    <text evidence="10">Lacks conserved residue(s) required for the propagation of feature annotation.</text>
</comment>
<dbReference type="InterPro" id="IPR033116">
    <property type="entry name" value="TRYPSIN_SER"/>
</dbReference>
<dbReference type="GO" id="GO:0004252">
    <property type="term" value="F:serine-type endopeptidase activity"/>
    <property type="evidence" value="ECO:0007669"/>
    <property type="project" value="InterPro"/>
</dbReference>
<dbReference type="CDD" id="cd00190">
    <property type="entry name" value="Tryp_SPc"/>
    <property type="match status" value="1"/>
</dbReference>
<accession>A0A226EZ48</accession>
<feature type="disulfide bond" evidence="10">
    <location>
        <begin position="527"/>
        <end position="539"/>
    </location>
</feature>
<gene>
    <name evidence="17" type="ORF">Fcan01_01025</name>
</gene>
<evidence type="ECO:0000259" key="16">
    <source>
        <dbReference type="PROSITE" id="PS50240"/>
    </source>
</evidence>
<keyword evidence="5 12" id="KW-0378">Hydrolase</keyword>